<dbReference type="PIRSF" id="PIRSF001589">
    <property type="entry name" value="Asn_synthetase_glu-h"/>
    <property type="match status" value="1"/>
</dbReference>
<keyword evidence="4 10" id="KW-0547">Nucleotide-binding</keyword>
<dbReference type="InterPro" id="IPR001962">
    <property type="entry name" value="Asn_synthase"/>
</dbReference>
<dbReference type="EC" id="6.3.5.4" evidence="3"/>
<dbReference type="SUPFAM" id="SSF56235">
    <property type="entry name" value="N-terminal nucleophile aminohydrolases (Ntn hydrolases)"/>
    <property type="match status" value="1"/>
</dbReference>
<evidence type="ECO:0000313" key="13">
    <source>
        <dbReference type="EMBL" id="BBH86584.1"/>
    </source>
</evidence>
<sequence>MCGIAGWIDWERDLRQQHEMLERMVCTLEPRGPDAGGTWLSQHAALAHRRLIVIDPAGGKQPMHYAVHGHEYVITYNGEIYNFRELRSELETLGHTFKTHSDTEVILHAYDEWGTDFLDRLNGIFAIALWDEPKRTLLLARDPLGVKPLFYAQRGSALLFGSELKALLANPLVKPEVDSEGLNELFGLVNTPGQTVFRDVKQLRAGYAMLHSPEQTRIWQFWKLQSAPHTDDVDTTVERLRSLLQDTVKRQLIADVPVVSLLSGGLDSSGITGLAQRFFKQEGKTLHSYSIDFVESAQHFHGSLIRPSLDTPFIQQMVDYLGTEHHNIVVDNEALLENALVPMYAHDRPGMGQMSTSLYLLFKAIKSQATVALSGESADEVFGGYPWFHHEEAIKADTFPWMALRGRQANLGQISLFSPALEARLKLSEYRKQRYEEALAEVPRLPGEDAENARMREIFYLNLTHFLPLLLDRKDRMSMAAGVEVRVPFCDKRIVEYVWNIPWKMKTIDGQEKGILRRALADVLPEEVRKRKKSAYPSTFHPGYVQGIQQRLRQVLDNPEAPLLSLVNVPLVRRLVEMPAENFQSDMGPAFLEYLLQTNAWLDSYHVTIV</sequence>
<organism evidence="13">
    <name type="scientific">Thermosporothrix sp. COM3</name>
    <dbReference type="NCBI Taxonomy" id="2490863"/>
    <lineage>
        <taxon>Bacteria</taxon>
        <taxon>Bacillati</taxon>
        <taxon>Chloroflexota</taxon>
        <taxon>Ktedonobacteria</taxon>
        <taxon>Ktedonobacterales</taxon>
        <taxon>Thermosporotrichaceae</taxon>
        <taxon>Thermosporothrix</taxon>
    </lineage>
</organism>
<comment type="pathway">
    <text evidence="1">Amino-acid biosynthesis; L-asparagine biosynthesis; L-asparagine from L-aspartate (L-Gln route): step 1/1.</text>
</comment>
<evidence type="ECO:0000256" key="10">
    <source>
        <dbReference type="PIRSR" id="PIRSR001589-2"/>
    </source>
</evidence>
<dbReference type="InterPro" id="IPR017932">
    <property type="entry name" value="GATase_2_dom"/>
</dbReference>
<feature type="binding site" evidence="10">
    <location>
        <position position="261"/>
    </location>
    <ligand>
        <name>ATP</name>
        <dbReference type="ChEBI" id="CHEBI:30616"/>
    </ligand>
</feature>
<dbReference type="SUPFAM" id="SSF52402">
    <property type="entry name" value="Adenine nucleotide alpha hydrolases-like"/>
    <property type="match status" value="1"/>
</dbReference>
<dbReference type="Gene3D" id="3.60.20.10">
    <property type="entry name" value="Glutamine Phosphoribosylpyrophosphate, subunit 1, domain 1"/>
    <property type="match status" value="1"/>
</dbReference>
<evidence type="ECO:0000256" key="9">
    <source>
        <dbReference type="PIRSR" id="PIRSR001589-1"/>
    </source>
</evidence>
<keyword evidence="9" id="KW-0028">Amino-acid biosynthesis</keyword>
<dbReference type="Pfam" id="PF00733">
    <property type="entry name" value="Asn_synthase"/>
    <property type="match status" value="1"/>
</dbReference>
<evidence type="ECO:0000256" key="11">
    <source>
        <dbReference type="PIRSR" id="PIRSR001589-3"/>
    </source>
</evidence>
<evidence type="ECO:0000256" key="3">
    <source>
        <dbReference type="ARBA" id="ARBA00012737"/>
    </source>
</evidence>
<dbReference type="InterPro" id="IPR014729">
    <property type="entry name" value="Rossmann-like_a/b/a_fold"/>
</dbReference>
<protein>
    <recommendedName>
        <fullName evidence="3">asparagine synthase (glutamine-hydrolyzing)</fullName>
        <ecNumber evidence="3">6.3.5.4</ecNumber>
    </recommendedName>
</protein>
<evidence type="ECO:0000256" key="8">
    <source>
        <dbReference type="ARBA" id="ARBA00048741"/>
    </source>
</evidence>
<dbReference type="NCBIfam" id="TIGR01536">
    <property type="entry name" value="asn_synth_AEB"/>
    <property type="match status" value="1"/>
</dbReference>
<evidence type="ECO:0000256" key="2">
    <source>
        <dbReference type="ARBA" id="ARBA00005752"/>
    </source>
</evidence>
<feature type="binding site" evidence="10">
    <location>
        <begin position="374"/>
        <end position="375"/>
    </location>
    <ligand>
        <name>ATP</name>
        <dbReference type="ChEBI" id="CHEBI:30616"/>
    </ligand>
</feature>
<keyword evidence="5 10" id="KW-0067">ATP-binding</keyword>
<dbReference type="CDD" id="cd00712">
    <property type="entry name" value="AsnB"/>
    <property type="match status" value="1"/>
</dbReference>
<feature type="active site" description="For GATase activity" evidence="9">
    <location>
        <position position="2"/>
    </location>
</feature>
<feature type="binding site" evidence="10">
    <location>
        <position position="291"/>
    </location>
    <ligand>
        <name>ATP</name>
        <dbReference type="ChEBI" id="CHEBI:30616"/>
    </ligand>
</feature>
<evidence type="ECO:0000256" key="5">
    <source>
        <dbReference type="ARBA" id="ARBA00022840"/>
    </source>
</evidence>
<dbReference type="Gene3D" id="3.40.50.620">
    <property type="entry name" value="HUPs"/>
    <property type="match status" value="1"/>
</dbReference>
<comment type="catalytic activity">
    <reaction evidence="8">
        <text>L-aspartate + L-glutamine + ATP + H2O = L-asparagine + L-glutamate + AMP + diphosphate + H(+)</text>
        <dbReference type="Rhea" id="RHEA:12228"/>
        <dbReference type="ChEBI" id="CHEBI:15377"/>
        <dbReference type="ChEBI" id="CHEBI:15378"/>
        <dbReference type="ChEBI" id="CHEBI:29985"/>
        <dbReference type="ChEBI" id="CHEBI:29991"/>
        <dbReference type="ChEBI" id="CHEBI:30616"/>
        <dbReference type="ChEBI" id="CHEBI:33019"/>
        <dbReference type="ChEBI" id="CHEBI:58048"/>
        <dbReference type="ChEBI" id="CHEBI:58359"/>
        <dbReference type="ChEBI" id="CHEBI:456215"/>
        <dbReference type="EC" id="6.3.5.4"/>
    </reaction>
</comment>
<evidence type="ECO:0000259" key="12">
    <source>
        <dbReference type="PROSITE" id="PS51278"/>
    </source>
</evidence>
<evidence type="ECO:0000256" key="7">
    <source>
        <dbReference type="ARBA" id="ARBA00022962"/>
    </source>
</evidence>
<evidence type="ECO:0000256" key="4">
    <source>
        <dbReference type="ARBA" id="ARBA00022741"/>
    </source>
</evidence>
<dbReference type="GO" id="GO:0006529">
    <property type="term" value="P:asparagine biosynthetic process"/>
    <property type="evidence" value="ECO:0007669"/>
    <property type="project" value="UniProtKB-KW"/>
</dbReference>
<dbReference type="PROSITE" id="PS51278">
    <property type="entry name" value="GATASE_TYPE_2"/>
    <property type="match status" value="1"/>
</dbReference>
<dbReference type="PANTHER" id="PTHR43284:SF1">
    <property type="entry name" value="ASPARAGINE SYNTHETASE"/>
    <property type="match status" value="1"/>
</dbReference>
<feature type="binding site" evidence="10">
    <location>
        <position position="102"/>
    </location>
    <ligand>
        <name>L-glutamine</name>
        <dbReference type="ChEBI" id="CHEBI:58359"/>
    </ligand>
</feature>
<dbReference type="InterPro" id="IPR006426">
    <property type="entry name" value="Asn_synth_AEB"/>
</dbReference>
<keyword evidence="7 9" id="KW-0315">Glutamine amidotransferase</keyword>
<evidence type="ECO:0000256" key="1">
    <source>
        <dbReference type="ARBA" id="ARBA00005187"/>
    </source>
</evidence>
<dbReference type="GO" id="GO:0004066">
    <property type="term" value="F:asparagine synthase (glutamine-hydrolyzing) activity"/>
    <property type="evidence" value="ECO:0007669"/>
    <property type="project" value="UniProtKB-EC"/>
</dbReference>
<name>A0A455SND6_9CHLR</name>
<dbReference type="AlphaFoldDB" id="A0A455SND6"/>
<feature type="site" description="Important for beta-aspartyl-AMP intermediate formation" evidence="11">
    <location>
        <position position="376"/>
    </location>
</feature>
<dbReference type="InterPro" id="IPR033738">
    <property type="entry name" value="AsnB_N"/>
</dbReference>
<dbReference type="InterPro" id="IPR029055">
    <property type="entry name" value="Ntn_hydrolases_N"/>
</dbReference>
<evidence type="ECO:0000256" key="6">
    <source>
        <dbReference type="ARBA" id="ARBA00022888"/>
    </source>
</evidence>
<keyword evidence="6 9" id="KW-0061">Asparagine biosynthesis</keyword>
<dbReference type="PANTHER" id="PTHR43284">
    <property type="entry name" value="ASPARAGINE SYNTHETASE (GLUTAMINE-HYDROLYZING)"/>
    <property type="match status" value="1"/>
</dbReference>
<dbReference type="CDD" id="cd01991">
    <property type="entry name" value="Asn_synthase_B_C"/>
    <property type="match status" value="1"/>
</dbReference>
<dbReference type="InterPro" id="IPR051786">
    <property type="entry name" value="ASN_synthetase/amidase"/>
</dbReference>
<reference evidence="13" key="1">
    <citation type="submission" date="2018-12" db="EMBL/GenBank/DDBJ databases">
        <title>Novel natural products biosynthetic potential of the class Ktedonobacteria.</title>
        <authorList>
            <person name="Zheng Y."/>
            <person name="Saitou A."/>
            <person name="Wang C.M."/>
            <person name="Toyoda A."/>
            <person name="Minakuchi Y."/>
            <person name="Sekiguchi Y."/>
            <person name="Ueda K."/>
            <person name="Takano H."/>
            <person name="Sakai Y."/>
            <person name="Yokota A."/>
            <person name="Yabe S."/>
        </authorList>
    </citation>
    <scope>NUCLEOTIDE SEQUENCE</scope>
    <source>
        <strain evidence="13">COM3</strain>
    </source>
</reference>
<dbReference type="GO" id="GO:0005524">
    <property type="term" value="F:ATP binding"/>
    <property type="evidence" value="ECO:0007669"/>
    <property type="project" value="UniProtKB-KW"/>
</dbReference>
<dbReference type="EMBL" id="AP019376">
    <property type="protein sequence ID" value="BBH86584.1"/>
    <property type="molecule type" value="Genomic_DNA"/>
</dbReference>
<gene>
    <name evidence="13" type="ORF">KTC_13350</name>
</gene>
<accession>A0A455SND6</accession>
<comment type="similarity">
    <text evidence="2">Belongs to the asparagine synthetase family.</text>
</comment>
<feature type="domain" description="Glutamine amidotransferase type-2" evidence="12">
    <location>
        <begin position="2"/>
        <end position="214"/>
    </location>
</feature>
<dbReference type="Pfam" id="PF13537">
    <property type="entry name" value="GATase_7"/>
    <property type="match status" value="1"/>
</dbReference>
<proteinExistence type="inferred from homology"/>